<dbReference type="AlphaFoldDB" id="A0A0E9W774"/>
<dbReference type="EMBL" id="GBXM01022365">
    <property type="protein sequence ID" value="JAH86212.1"/>
    <property type="molecule type" value="Transcribed_RNA"/>
</dbReference>
<sequence length="62" mass="7385">MFVHICAWLSLAGTANITHNIKLLHRMLISTWEITVLWKDFFPYPWKHNECVKKNVLEVLSF</sequence>
<protein>
    <submittedName>
        <fullName evidence="1">Uncharacterized protein</fullName>
    </submittedName>
</protein>
<name>A0A0E9W774_ANGAN</name>
<evidence type="ECO:0000313" key="1">
    <source>
        <dbReference type="EMBL" id="JAH86212.1"/>
    </source>
</evidence>
<reference evidence="1" key="2">
    <citation type="journal article" date="2015" name="Fish Shellfish Immunol.">
        <title>Early steps in the European eel (Anguilla anguilla)-Vibrio vulnificus interaction in the gills: Role of the RtxA13 toxin.</title>
        <authorList>
            <person name="Callol A."/>
            <person name="Pajuelo D."/>
            <person name="Ebbesson L."/>
            <person name="Teles M."/>
            <person name="MacKenzie S."/>
            <person name="Amaro C."/>
        </authorList>
    </citation>
    <scope>NUCLEOTIDE SEQUENCE</scope>
</reference>
<organism evidence="1">
    <name type="scientific">Anguilla anguilla</name>
    <name type="common">European freshwater eel</name>
    <name type="synonym">Muraena anguilla</name>
    <dbReference type="NCBI Taxonomy" id="7936"/>
    <lineage>
        <taxon>Eukaryota</taxon>
        <taxon>Metazoa</taxon>
        <taxon>Chordata</taxon>
        <taxon>Craniata</taxon>
        <taxon>Vertebrata</taxon>
        <taxon>Euteleostomi</taxon>
        <taxon>Actinopterygii</taxon>
        <taxon>Neopterygii</taxon>
        <taxon>Teleostei</taxon>
        <taxon>Anguilliformes</taxon>
        <taxon>Anguillidae</taxon>
        <taxon>Anguilla</taxon>
    </lineage>
</organism>
<proteinExistence type="predicted"/>
<accession>A0A0E9W774</accession>
<reference evidence="1" key="1">
    <citation type="submission" date="2014-11" db="EMBL/GenBank/DDBJ databases">
        <authorList>
            <person name="Amaro Gonzalez C."/>
        </authorList>
    </citation>
    <scope>NUCLEOTIDE SEQUENCE</scope>
</reference>